<evidence type="ECO:0000313" key="2">
    <source>
        <dbReference type="Proteomes" id="UP000178993"/>
    </source>
</evidence>
<sequence>MFIVFGHTGLGFDFAAGVETAVRADAVRADGLVAVGAGDKRRENNPLGSPAFALAHGAVAAFL</sequence>
<comment type="caution">
    <text evidence="1">The sequence shown here is derived from an EMBL/GenBank/DDBJ whole genome shotgun (WGS) entry which is preliminary data.</text>
</comment>
<dbReference type="Proteomes" id="UP000178993">
    <property type="component" value="Unassembled WGS sequence"/>
</dbReference>
<name>A0A1F4Z5V8_9BACT</name>
<accession>A0A1F4Z5V8</accession>
<proteinExistence type="predicted"/>
<dbReference type="AlphaFoldDB" id="A0A1F4Z5V8"/>
<protein>
    <submittedName>
        <fullName evidence="1">Uncharacterized protein</fullName>
    </submittedName>
</protein>
<dbReference type="EMBL" id="MEXL01000042">
    <property type="protein sequence ID" value="OGD01498.1"/>
    <property type="molecule type" value="Genomic_DNA"/>
</dbReference>
<organism evidence="1 2">
    <name type="scientific">Candidatus Amesbacteria bacterium RIFCSPHIGHO2_12_FULL_48_14</name>
    <dbReference type="NCBI Taxonomy" id="1797257"/>
    <lineage>
        <taxon>Bacteria</taxon>
        <taxon>Candidatus Amesiibacteriota</taxon>
    </lineage>
</organism>
<gene>
    <name evidence="1" type="ORF">A3E17_05405</name>
</gene>
<reference evidence="1 2" key="1">
    <citation type="journal article" date="2016" name="Nat. Commun.">
        <title>Thousands of microbial genomes shed light on interconnected biogeochemical processes in an aquifer system.</title>
        <authorList>
            <person name="Anantharaman K."/>
            <person name="Brown C.T."/>
            <person name="Hug L.A."/>
            <person name="Sharon I."/>
            <person name="Castelle C.J."/>
            <person name="Probst A.J."/>
            <person name="Thomas B.C."/>
            <person name="Singh A."/>
            <person name="Wilkins M.J."/>
            <person name="Karaoz U."/>
            <person name="Brodie E.L."/>
            <person name="Williams K.H."/>
            <person name="Hubbard S.S."/>
            <person name="Banfield J.F."/>
        </authorList>
    </citation>
    <scope>NUCLEOTIDE SEQUENCE [LARGE SCALE GENOMIC DNA]</scope>
</reference>
<evidence type="ECO:0000313" key="1">
    <source>
        <dbReference type="EMBL" id="OGD01498.1"/>
    </source>
</evidence>